<sequence>MGSCVSAKAKEAQEEFISFYSNYTFGAQLGKGSFGSVLLSEDRITCKAYSVKVQKGRQAGEDNIKYEATLWQRLNHNNCVGLIGIFQEADVYFAVMELCHCSLWDRLAAAPKWSVTELIGDIK</sequence>
<dbReference type="OrthoDB" id="1738954at2759"/>
<gene>
    <name evidence="2" type="ORF">PGLA1383_LOCUS58209</name>
    <name evidence="3" type="ORF">PGLA2088_LOCUS25943</name>
</gene>
<dbReference type="InterPro" id="IPR000719">
    <property type="entry name" value="Prot_kinase_dom"/>
</dbReference>
<dbReference type="SUPFAM" id="SSF56112">
    <property type="entry name" value="Protein kinase-like (PK-like)"/>
    <property type="match status" value="1"/>
</dbReference>
<evidence type="ECO:0000259" key="1">
    <source>
        <dbReference type="PROSITE" id="PS50011"/>
    </source>
</evidence>
<dbReference type="Proteomes" id="UP000654075">
    <property type="component" value="Unassembled WGS sequence"/>
</dbReference>
<evidence type="ECO:0000313" key="5">
    <source>
        <dbReference type="Proteomes" id="UP000654075"/>
    </source>
</evidence>
<dbReference type="EMBL" id="CAJNNV010033462">
    <property type="protein sequence ID" value="CAE8643921.1"/>
    <property type="molecule type" value="Genomic_DNA"/>
</dbReference>
<organism evidence="3 4">
    <name type="scientific">Polarella glacialis</name>
    <name type="common">Dinoflagellate</name>
    <dbReference type="NCBI Taxonomy" id="89957"/>
    <lineage>
        <taxon>Eukaryota</taxon>
        <taxon>Sar</taxon>
        <taxon>Alveolata</taxon>
        <taxon>Dinophyceae</taxon>
        <taxon>Suessiales</taxon>
        <taxon>Suessiaceae</taxon>
        <taxon>Polarella</taxon>
    </lineage>
</organism>
<reference evidence="3" key="1">
    <citation type="submission" date="2021-02" db="EMBL/GenBank/DDBJ databases">
        <authorList>
            <person name="Dougan E. K."/>
            <person name="Rhodes N."/>
            <person name="Thang M."/>
            <person name="Chan C."/>
        </authorList>
    </citation>
    <scope>NUCLEOTIDE SEQUENCE</scope>
</reference>
<dbReference type="InterPro" id="IPR011009">
    <property type="entry name" value="Kinase-like_dom_sf"/>
</dbReference>
<protein>
    <recommendedName>
        <fullName evidence="1">Protein kinase domain-containing protein</fullName>
    </recommendedName>
</protein>
<dbReference type="GO" id="GO:0005524">
    <property type="term" value="F:ATP binding"/>
    <property type="evidence" value="ECO:0007669"/>
    <property type="project" value="InterPro"/>
</dbReference>
<dbReference type="AlphaFoldDB" id="A0A813JWR2"/>
<accession>A0A813JWR2</accession>
<evidence type="ECO:0000313" key="4">
    <source>
        <dbReference type="Proteomes" id="UP000626109"/>
    </source>
</evidence>
<proteinExistence type="predicted"/>
<feature type="domain" description="Protein kinase" evidence="1">
    <location>
        <begin position="23"/>
        <end position="123"/>
    </location>
</feature>
<dbReference type="Proteomes" id="UP000626109">
    <property type="component" value="Unassembled WGS sequence"/>
</dbReference>
<dbReference type="EMBL" id="CAJNNW010026901">
    <property type="protein sequence ID" value="CAE8688499.1"/>
    <property type="molecule type" value="Genomic_DNA"/>
</dbReference>
<dbReference type="Gene3D" id="1.10.510.10">
    <property type="entry name" value="Transferase(Phosphotransferase) domain 1"/>
    <property type="match status" value="1"/>
</dbReference>
<comment type="caution">
    <text evidence="3">The sequence shown here is derived from an EMBL/GenBank/DDBJ whole genome shotgun (WGS) entry which is preliminary data.</text>
</comment>
<evidence type="ECO:0000313" key="3">
    <source>
        <dbReference type="EMBL" id="CAE8688499.1"/>
    </source>
</evidence>
<dbReference type="Pfam" id="PF00069">
    <property type="entry name" value="Pkinase"/>
    <property type="match status" value="1"/>
</dbReference>
<keyword evidence="5" id="KW-1185">Reference proteome</keyword>
<evidence type="ECO:0000313" key="2">
    <source>
        <dbReference type="EMBL" id="CAE8643921.1"/>
    </source>
</evidence>
<dbReference type="GO" id="GO:0004672">
    <property type="term" value="F:protein kinase activity"/>
    <property type="evidence" value="ECO:0007669"/>
    <property type="project" value="InterPro"/>
</dbReference>
<dbReference type="PROSITE" id="PS50011">
    <property type="entry name" value="PROTEIN_KINASE_DOM"/>
    <property type="match status" value="1"/>
</dbReference>
<name>A0A813JWR2_POLGL</name>